<keyword evidence="1" id="KW-0812">Transmembrane</keyword>
<dbReference type="EMBL" id="BKCJ011094552">
    <property type="protein sequence ID" value="GFC84427.1"/>
    <property type="molecule type" value="Genomic_DNA"/>
</dbReference>
<keyword evidence="1" id="KW-0472">Membrane</keyword>
<sequence length="40" mass="4447">DLNVQLVERILSAPKARNILINDVVRKGERLMPPSALTCC</sequence>
<accession>A0A699RH60</accession>
<proteinExistence type="predicted"/>
<comment type="caution">
    <text evidence="1">The sequence shown here is derived from an EMBL/GenBank/DDBJ whole genome shotgun (WGS) entry which is preliminary data.</text>
</comment>
<gene>
    <name evidence="1" type="ORF">Tci_856397</name>
</gene>
<evidence type="ECO:0000313" key="1">
    <source>
        <dbReference type="EMBL" id="GFC84427.1"/>
    </source>
</evidence>
<dbReference type="AlphaFoldDB" id="A0A699RH60"/>
<name>A0A699RH60_TANCI</name>
<reference evidence="1" key="1">
    <citation type="journal article" date="2019" name="Sci. Rep.">
        <title>Draft genome of Tanacetum cinerariifolium, the natural source of mosquito coil.</title>
        <authorList>
            <person name="Yamashiro T."/>
            <person name="Shiraishi A."/>
            <person name="Satake H."/>
            <person name="Nakayama K."/>
        </authorList>
    </citation>
    <scope>NUCLEOTIDE SEQUENCE</scope>
</reference>
<protein>
    <submittedName>
        <fullName evidence="1">Transmembrane protein 214-like</fullName>
    </submittedName>
</protein>
<feature type="non-terminal residue" evidence="1">
    <location>
        <position position="1"/>
    </location>
</feature>
<organism evidence="1">
    <name type="scientific">Tanacetum cinerariifolium</name>
    <name type="common">Dalmatian daisy</name>
    <name type="synonym">Chrysanthemum cinerariifolium</name>
    <dbReference type="NCBI Taxonomy" id="118510"/>
    <lineage>
        <taxon>Eukaryota</taxon>
        <taxon>Viridiplantae</taxon>
        <taxon>Streptophyta</taxon>
        <taxon>Embryophyta</taxon>
        <taxon>Tracheophyta</taxon>
        <taxon>Spermatophyta</taxon>
        <taxon>Magnoliopsida</taxon>
        <taxon>eudicotyledons</taxon>
        <taxon>Gunneridae</taxon>
        <taxon>Pentapetalae</taxon>
        <taxon>asterids</taxon>
        <taxon>campanulids</taxon>
        <taxon>Asterales</taxon>
        <taxon>Asteraceae</taxon>
        <taxon>Asteroideae</taxon>
        <taxon>Anthemideae</taxon>
        <taxon>Anthemidinae</taxon>
        <taxon>Tanacetum</taxon>
    </lineage>
</organism>